<dbReference type="Gene3D" id="1.10.10.2660">
    <property type="entry name" value="Ubiquitin-activating enzyme E1, SCCH domain"/>
    <property type="match status" value="1"/>
</dbReference>
<feature type="compositionally biased region" description="Basic and acidic residues" evidence="10">
    <location>
        <begin position="243"/>
        <end position="267"/>
    </location>
</feature>
<dbReference type="Gene3D" id="3.40.50.720">
    <property type="entry name" value="NAD(P)-binding Rossmann-like Domain"/>
    <property type="match status" value="1"/>
</dbReference>
<dbReference type="InterPro" id="IPR033127">
    <property type="entry name" value="UBQ-activ_enz_E1_Cys_AS"/>
</dbReference>
<feature type="region of interest" description="Disordered" evidence="10">
    <location>
        <begin position="243"/>
        <end position="281"/>
    </location>
</feature>
<evidence type="ECO:0000256" key="4">
    <source>
        <dbReference type="ARBA" id="ARBA00022840"/>
    </source>
</evidence>
<comment type="caution">
    <text evidence="13">The sequence shown here is derived from an EMBL/GenBank/DDBJ whole genome shotgun (WGS) entry which is preliminary data.</text>
</comment>
<evidence type="ECO:0000259" key="12">
    <source>
        <dbReference type="Pfam" id="PF14732"/>
    </source>
</evidence>
<comment type="pathway">
    <text evidence="5">Protein modification.</text>
</comment>
<dbReference type="SUPFAM" id="SSF69572">
    <property type="entry name" value="Activating enzymes of the ubiquitin-like proteins"/>
    <property type="match status" value="1"/>
</dbReference>
<keyword evidence="4 7" id="KW-0067">ATP-binding</keyword>
<dbReference type="InterPro" id="IPR045886">
    <property type="entry name" value="ThiF/MoeB/HesA"/>
</dbReference>
<dbReference type="PANTHER" id="PTHR10953">
    <property type="entry name" value="UBIQUITIN-ACTIVATING ENZYME E1"/>
    <property type="match status" value="1"/>
</dbReference>
<dbReference type="GO" id="GO:0016874">
    <property type="term" value="F:ligase activity"/>
    <property type="evidence" value="ECO:0007669"/>
    <property type="project" value="UniProtKB-KW"/>
</dbReference>
<dbReference type="EMBL" id="JALLPJ020001002">
    <property type="protein sequence ID" value="KAL3778151.1"/>
    <property type="molecule type" value="Genomic_DNA"/>
</dbReference>
<feature type="binding site" evidence="7">
    <location>
        <begin position="40"/>
        <end position="45"/>
    </location>
    <ligand>
        <name>ATP</name>
        <dbReference type="ChEBI" id="CHEBI:30616"/>
    </ligand>
</feature>
<evidence type="ECO:0000256" key="2">
    <source>
        <dbReference type="ARBA" id="ARBA00022741"/>
    </source>
</evidence>
<dbReference type="InterPro" id="IPR042063">
    <property type="entry name" value="Ubi_acti_E1_SCCH"/>
</dbReference>
<feature type="binding site" evidence="8">
    <location>
        <position position="192"/>
    </location>
    <ligand>
        <name>Zn(2+)</name>
        <dbReference type="ChEBI" id="CHEBI:29105"/>
    </ligand>
</feature>
<dbReference type="PIRSF" id="PIRSF039133">
    <property type="entry name" value="SUMO_E1B"/>
    <property type="match status" value="1"/>
</dbReference>
<dbReference type="PROSITE" id="PS00865">
    <property type="entry name" value="UBIQUITIN_ACTIVAT_2"/>
    <property type="match status" value="1"/>
</dbReference>
<dbReference type="InterPro" id="IPR035985">
    <property type="entry name" value="Ubiquitin-activating_enz"/>
</dbReference>
<evidence type="ECO:0000256" key="3">
    <source>
        <dbReference type="ARBA" id="ARBA00022786"/>
    </source>
</evidence>
<feature type="compositionally biased region" description="Basic and acidic residues" evidence="10">
    <location>
        <begin position="735"/>
        <end position="754"/>
    </location>
</feature>
<feature type="active site" description="Glycyl thioester intermediate" evidence="6 9">
    <location>
        <position position="204"/>
    </location>
</feature>
<keyword evidence="8" id="KW-0862">Zinc</keyword>
<feature type="binding site" evidence="8">
    <location>
        <position position="189"/>
    </location>
    <ligand>
        <name>Zn(2+)</name>
        <dbReference type="ChEBI" id="CHEBI:29105"/>
    </ligand>
</feature>
<evidence type="ECO:0000256" key="9">
    <source>
        <dbReference type="PROSITE-ProRule" id="PRU10132"/>
    </source>
</evidence>
<evidence type="ECO:0000313" key="14">
    <source>
        <dbReference type="Proteomes" id="UP001530400"/>
    </source>
</evidence>
<feature type="domain" description="Ubiquitin/SUMO-activating enzyme ubiquitin-like" evidence="12">
    <location>
        <begin position="524"/>
        <end position="614"/>
    </location>
</feature>
<dbReference type="InterPro" id="IPR030661">
    <property type="entry name" value="Uba2"/>
</dbReference>
<dbReference type="Gene3D" id="3.10.290.20">
    <property type="entry name" value="Ubiquitin-like 2 activating enzyme e1b. Chain: B, domain 3"/>
    <property type="match status" value="1"/>
</dbReference>
<name>A0ABD3NSA2_9STRA</name>
<feature type="binding site" evidence="7">
    <location>
        <begin position="147"/>
        <end position="152"/>
    </location>
    <ligand>
        <name>ATP</name>
        <dbReference type="ChEBI" id="CHEBI:30616"/>
    </ligand>
</feature>
<accession>A0ABD3NSA2</accession>
<feature type="compositionally biased region" description="Basic and acidic residues" evidence="10">
    <location>
        <begin position="622"/>
        <end position="643"/>
    </location>
</feature>
<evidence type="ECO:0000256" key="5">
    <source>
        <dbReference type="ARBA" id="ARBA00043952"/>
    </source>
</evidence>
<keyword evidence="3" id="KW-0833">Ubl conjugation pathway</keyword>
<evidence type="ECO:0000256" key="6">
    <source>
        <dbReference type="PIRSR" id="PIRSR039133-1"/>
    </source>
</evidence>
<feature type="compositionally biased region" description="Acidic residues" evidence="10">
    <location>
        <begin position="669"/>
        <end position="680"/>
    </location>
</feature>
<dbReference type="Pfam" id="PF00899">
    <property type="entry name" value="ThiF"/>
    <property type="match status" value="1"/>
</dbReference>
<reference evidence="13 14" key="1">
    <citation type="submission" date="2024-10" db="EMBL/GenBank/DDBJ databases">
        <title>Updated reference genomes for cyclostephanoid diatoms.</title>
        <authorList>
            <person name="Roberts W.R."/>
            <person name="Alverson A.J."/>
        </authorList>
    </citation>
    <scope>NUCLEOTIDE SEQUENCE [LARGE SCALE GENOMIC DNA]</scope>
    <source>
        <strain evidence="13 14">AJA010-31</strain>
    </source>
</reference>
<dbReference type="AlphaFoldDB" id="A0ABD3NSA2"/>
<evidence type="ECO:0000259" key="11">
    <source>
        <dbReference type="Pfam" id="PF00899"/>
    </source>
</evidence>
<gene>
    <name evidence="13" type="ORF">ACHAWO_006988</name>
</gene>
<feature type="region of interest" description="Disordered" evidence="10">
    <location>
        <begin position="622"/>
        <end position="762"/>
    </location>
</feature>
<dbReference type="InterPro" id="IPR000594">
    <property type="entry name" value="ThiF_NAD_FAD-bd"/>
</dbReference>
<feature type="binding site" evidence="8">
    <location>
        <position position="517"/>
    </location>
    <ligand>
        <name>Zn(2+)</name>
        <dbReference type="ChEBI" id="CHEBI:29105"/>
    </ligand>
</feature>
<evidence type="ECO:0000313" key="13">
    <source>
        <dbReference type="EMBL" id="KAL3778151.1"/>
    </source>
</evidence>
<feature type="binding site" evidence="7">
    <location>
        <begin position="72"/>
        <end position="75"/>
    </location>
    <ligand>
        <name>ATP</name>
        <dbReference type="ChEBI" id="CHEBI:30616"/>
    </ligand>
</feature>
<dbReference type="Proteomes" id="UP001530400">
    <property type="component" value="Unassembled WGS sequence"/>
</dbReference>
<keyword evidence="14" id="KW-1185">Reference proteome</keyword>
<proteinExistence type="predicted"/>
<evidence type="ECO:0000256" key="1">
    <source>
        <dbReference type="ARBA" id="ARBA00022598"/>
    </source>
</evidence>
<keyword evidence="1" id="KW-0436">Ligase</keyword>
<evidence type="ECO:0008006" key="15">
    <source>
        <dbReference type="Google" id="ProtNLM"/>
    </source>
</evidence>
<dbReference type="InterPro" id="IPR028077">
    <property type="entry name" value="UAE_UbL_dom"/>
</dbReference>
<dbReference type="GO" id="GO:0005524">
    <property type="term" value="F:ATP binding"/>
    <property type="evidence" value="ECO:0007669"/>
    <property type="project" value="UniProtKB-KW"/>
</dbReference>
<evidence type="ECO:0000256" key="10">
    <source>
        <dbReference type="SAM" id="MobiDB-lite"/>
    </source>
</evidence>
<feature type="binding site" evidence="7">
    <location>
        <position position="88"/>
    </location>
    <ligand>
        <name>ATP</name>
        <dbReference type="ChEBI" id="CHEBI:30616"/>
    </ligand>
</feature>
<sequence>MTTESTATATSTPPILTGLQSALPSPLLSKILTSGILLIGSGGIGCELLKNLALSGFRHVEVVDLDTIDVSNLNRQFLFRARHVGMPKCKVASEAALAMVPPYSSPDGNNSNSNEAAYIPHHGNVLDNSKFNVPYLQQFALVLNALDNITARRRVNRLCLAAGIPLIEAGTAGYLGQVTVIHKSAGVECYECQVKATQKVYPICTIRSTPSMPVHCVVWGKELYKLCFGGKVEESMLFEDEESLRAEKEGAAEEADAEGKTDTEKSTDVSTNNMESAGEKSTYMDQVHNLRALMDIGNDVPQSKDEHHESNLRIAAKEALTALFATEINKQIGMNRYKTAEKVPVPISSQDLDTCTNVDGIPPTQRADYAPTEIWTPADCLVEMVSCFIHVSNASSPPLPEFDKDDEMAMRFVTAACNLRQYVFQIEPNQSLYDAKGIAGNIIPAIATTNAIVAGLQVLQAFHILKCQLEFGDNKEEVGAGIKKACRYTYCLREKTRKGYLLQPTQLPAPNPNCFVCRNAIISLALNTKEWTLEMLLARVIKKELGFGAPTVLVGGDIVYEEGDDIDPEEYAANLPKKLVDLPSGGVGHGAVFGVEDFSQDLEVEISVTHKDEWFITVEGDDGAKKEVKPDDREESEKFEIGGKKPVAAAPTKSAADGVSSEKDKTDSKDDDSIEVMDVEPVDKPSVTDGNSNNAADDADSDIEVIEVSTPRPAAASAANGSLSPSRVPLKKRRLDWDRDDQNVDEAKKSKTDEGVEVIEIE</sequence>
<keyword evidence="2 7" id="KW-0547">Nucleotide-binding</keyword>
<protein>
    <recommendedName>
        <fullName evidence="15">SUMO-activating enzyme subunit</fullName>
    </recommendedName>
</protein>
<feature type="domain" description="THIF-type NAD/FAD binding fold" evidence="11">
    <location>
        <begin position="25"/>
        <end position="466"/>
    </location>
</feature>
<evidence type="ECO:0000256" key="7">
    <source>
        <dbReference type="PIRSR" id="PIRSR039133-2"/>
    </source>
</evidence>
<feature type="binding site" evidence="8">
    <location>
        <position position="514"/>
    </location>
    <ligand>
        <name>Zn(2+)</name>
        <dbReference type="ChEBI" id="CHEBI:29105"/>
    </ligand>
</feature>
<keyword evidence="8" id="KW-0479">Metal-binding</keyword>
<feature type="binding site" evidence="7">
    <location>
        <position position="64"/>
    </location>
    <ligand>
        <name>ATP</name>
        <dbReference type="ChEBI" id="CHEBI:30616"/>
    </ligand>
</feature>
<evidence type="ECO:0000256" key="8">
    <source>
        <dbReference type="PIRSR" id="PIRSR039133-3"/>
    </source>
</evidence>
<dbReference type="PANTHER" id="PTHR10953:SF5">
    <property type="entry name" value="SUMO-ACTIVATING ENZYME SUBUNIT 2"/>
    <property type="match status" value="1"/>
</dbReference>
<dbReference type="Pfam" id="PF14732">
    <property type="entry name" value="UAE_UbL"/>
    <property type="match status" value="1"/>
</dbReference>
<organism evidence="13 14">
    <name type="scientific">Cyclotella atomus</name>
    <dbReference type="NCBI Taxonomy" id="382360"/>
    <lineage>
        <taxon>Eukaryota</taxon>
        <taxon>Sar</taxon>
        <taxon>Stramenopiles</taxon>
        <taxon>Ochrophyta</taxon>
        <taxon>Bacillariophyta</taxon>
        <taxon>Coscinodiscophyceae</taxon>
        <taxon>Thalassiosirophycidae</taxon>
        <taxon>Stephanodiscales</taxon>
        <taxon>Stephanodiscaceae</taxon>
        <taxon>Cyclotella</taxon>
    </lineage>
</organism>